<dbReference type="CDD" id="cd11743">
    <property type="entry name" value="Cthe_2751_like"/>
    <property type="match status" value="1"/>
</dbReference>
<evidence type="ECO:0000313" key="4">
    <source>
        <dbReference type="Proteomes" id="UP000255169"/>
    </source>
</evidence>
<evidence type="ECO:0000259" key="1">
    <source>
        <dbReference type="Pfam" id="PF16804"/>
    </source>
</evidence>
<keyword evidence="4" id="KW-1185">Reference proteome</keyword>
<dbReference type="Pfam" id="PF16804">
    <property type="entry name" value="DUF5071"/>
    <property type="match status" value="1"/>
</dbReference>
<dbReference type="RefSeq" id="WP_004721810.1">
    <property type="nucleotide sequence ID" value="NZ_CABIHR010000025.1"/>
</dbReference>
<reference evidence="2" key="1">
    <citation type="journal article" date="2015" name="Genome Announc.">
        <title>Complete Genome Sequence of Yersinia ruckeri Strain CSF007-82, Etiologic Agent of Red Mouth Disease in Salmonid Fish.</title>
        <authorList>
            <person name="Nelson M.C."/>
            <person name="LaPatra S.E."/>
            <person name="Welch T.J."/>
            <person name="Graf J."/>
        </authorList>
    </citation>
    <scope>NUCLEOTIDE SEQUENCE</scope>
    <source>
        <strain evidence="2">CSF007-82</strain>
    </source>
</reference>
<gene>
    <name evidence="2" type="ORF">CSF007_10515</name>
    <name evidence="3" type="ORF">NCTC10476_00054</name>
</gene>
<dbReference type="KEGG" id="yrb:UGYR_03365"/>
<accession>A0A085UBP3</accession>
<dbReference type="InterPro" id="IPR038692">
    <property type="entry name" value="Cthe_2751_sf"/>
</dbReference>
<evidence type="ECO:0000313" key="2">
    <source>
        <dbReference type="EMBL" id="CEK27853.1"/>
    </source>
</evidence>
<feature type="domain" description="DUF5071" evidence="1">
    <location>
        <begin position="23"/>
        <end position="137"/>
    </location>
</feature>
<name>A0A085UBP3_YERRU</name>
<dbReference type="eggNOG" id="ENOG5030MHM">
    <property type="taxonomic scope" value="Bacteria"/>
</dbReference>
<organism evidence="2">
    <name type="scientific">Yersinia ruckeri</name>
    <dbReference type="NCBI Taxonomy" id="29486"/>
    <lineage>
        <taxon>Bacteria</taxon>
        <taxon>Pseudomonadati</taxon>
        <taxon>Pseudomonadota</taxon>
        <taxon>Gammaproteobacteria</taxon>
        <taxon>Enterobacterales</taxon>
        <taxon>Yersiniaceae</taxon>
        <taxon>Yersinia</taxon>
    </lineage>
</organism>
<dbReference type="InterPro" id="IPR031837">
    <property type="entry name" value="DUF5071"/>
</dbReference>
<reference evidence="3 4" key="2">
    <citation type="submission" date="2018-06" db="EMBL/GenBank/DDBJ databases">
        <authorList>
            <consortium name="Pathogen Informatics"/>
            <person name="Doyle S."/>
        </authorList>
    </citation>
    <scope>NUCLEOTIDE SEQUENCE [LARGE SCALE GENOMIC DNA]</scope>
    <source>
        <strain evidence="3 4">NCTC10476</strain>
    </source>
</reference>
<proteinExistence type="predicted"/>
<dbReference type="EMBL" id="LN681231">
    <property type="protein sequence ID" value="CEK27853.1"/>
    <property type="molecule type" value="Genomic_DNA"/>
</dbReference>
<dbReference type="GeneID" id="66879773"/>
<protein>
    <recommendedName>
        <fullName evidence="1">DUF5071 domain-containing protein</fullName>
    </recommendedName>
</protein>
<sequence length="152" mass="17044">MELLKKMCPEFDFGVLSPDLLSMIPKNKADTQAVQHAMRAGYPAVKPILPVLLSWLQDYNWPVAQELTPFLASIGTPLKEPVAAVLKTDDIIWKYWVLSLLVNTPDLKLATALEEELNALCRRNLQFSASLDEDQQSVNREVETLLAKLGQP</sequence>
<dbReference type="AlphaFoldDB" id="A0A085UBP3"/>
<dbReference type="Proteomes" id="UP000255169">
    <property type="component" value="Unassembled WGS sequence"/>
</dbReference>
<dbReference type="PATRIC" id="fig|29486.44.peg.32"/>
<dbReference type="OrthoDB" id="1846249at2"/>
<evidence type="ECO:0000313" key="3">
    <source>
        <dbReference type="EMBL" id="SUP98304.1"/>
    </source>
</evidence>
<dbReference type="Gene3D" id="1.25.40.750">
    <property type="entry name" value="Domain of unknown function DUF5071"/>
    <property type="match status" value="1"/>
</dbReference>
<dbReference type="EMBL" id="UHJG01000001">
    <property type="protein sequence ID" value="SUP98304.1"/>
    <property type="molecule type" value="Genomic_DNA"/>
</dbReference>